<dbReference type="SUPFAM" id="SSF88946">
    <property type="entry name" value="Sigma2 domain of RNA polymerase sigma factors"/>
    <property type="match status" value="1"/>
</dbReference>
<dbReference type="PANTHER" id="PTHR30173">
    <property type="entry name" value="SIGMA 19 FACTOR"/>
    <property type="match status" value="1"/>
</dbReference>
<reference evidence="8" key="2">
    <citation type="submission" date="2020-09" db="EMBL/GenBank/DDBJ databases">
        <authorList>
            <person name="Sun Q."/>
            <person name="Zhou Y."/>
        </authorList>
    </citation>
    <scope>NUCLEOTIDE SEQUENCE</scope>
    <source>
        <strain evidence="8">CGMCC 1.16548</strain>
    </source>
</reference>
<keyword evidence="5" id="KW-0804">Transcription</keyword>
<evidence type="ECO:0000256" key="5">
    <source>
        <dbReference type="ARBA" id="ARBA00023163"/>
    </source>
</evidence>
<keyword evidence="3" id="KW-0805">Transcription regulation</keyword>
<dbReference type="GO" id="GO:0003677">
    <property type="term" value="F:DNA binding"/>
    <property type="evidence" value="ECO:0007669"/>
    <property type="project" value="InterPro"/>
</dbReference>
<gene>
    <name evidence="8" type="ORF">GCM10011600_29020</name>
</gene>
<feature type="domain" description="RNA polymerase sigma factor 70 region 4 type 2" evidence="7">
    <location>
        <begin position="109"/>
        <end position="161"/>
    </location>
</feature>
<dbReference type="InterPro" id="IPR032710">
    <property type="entry name" value="NTF2-like_dom_sf"/>
</dbReference>
<comment type="similarity">
    <text evidence="1">Belongs to the sigma-70 factor family. ECF subfamily.</text>
</comment>
<evidence type="ECO:0000256" key="3">
    <source>
        <dbReference type="ARBA" id="ARBA00023015"/>
    </source>
</evidence>
<dbReference type="InterPro" id="IPR007627">
    <property type="entry name" value="RNA_pol_sigma70_r2"/>
</dbReference>
<dbReference type="InterPro" id="IPR013325">
    <property type="entry name" value="RNA_pol_sigma_r2"/>
</dbReference>
<comment type="subunit">
    <text evidence="2">Interacts transiently with the RNA polymerase catalytic core formed by RpoA, RpoB, RpoC and RpoZ (2 alpha, 1 beta, 1 beta' and 1 omega subunit) to form the RNA polymerase holoenzyme that can initiate transcription.</text>
</comment>
<dbReference type="InterPro" id="IPR013249">
    <property type="entry name" value="RNA_pol_sigma70_r4_t2"/>
</dbReference>
<sequence length="295" mass="31589">MPWEDVDVTVAVFEQQRGRLFGIAYRMLGEVGLAEDVVQNAWLRWDRADRDAVAEPGAYLATVVTRLAIAELTSARARREVYVGPWLPEPVDTSGDPLLGAERGEALSLAVLLLLERLAPAERAAFVLHEAFDYPHARVAEVLETSEANARQLFSRAKKHLDAGRARPVAPNERDRLLGAFLAAAGAGDLSALETVLAADVVSISDGGGKVLAARKEVGGRERVAHFLLGVLEKFGHGVTPVPVEVNGEPGVLGVRDGAPMALWTVEAGADGIHRVFIVLNPAKLSRFSGLSDLS</sequence>
<organism evidence="8 9">
    <name type="scientific">Pseudolysinimonas yzui</name>
    <dbReference type="NCBI Taxonomy" id="2708254"/>
    <lineage>
        <taxon>Bacteria</taxon>
        <taxon>Bacillati</taxon>
        <taxon>Actinomycetota</taxon>
        <taxon>Actinomycetes</taxon>
        <taxon>Micrococcales</taxon>
        <taxon>Microbacteriaceae</taxon>
        <taxon>Pseudolysinimonas</taxon>
    </lineage>
</organism>
<dbReference type="Gene3D" id="1.10.10.10">
    <property type="entry name" value="Winged helix-like DNA-binding domain superfamily/Winged helix DNA-binding domain"/>
    <property type="match status" value="1"/>
</dbReference>
<keyword evidence="4" id="KW-0731">Sigma factor</keyword>
<protein>
    <submittedName>
        <fullName evidence="8">RNA polymerase sigma24 factor</fullName>
    </submittedName>
</protein>
<accession>A0A8J3GT43</accession>
<dbReference type="NCBIfam" id="TIGR02957">
    <property type="entry name" value="SigX4"/>
    <property type="match status" value="1"/>
</dbReference>
<evidence type="ECO:0000259" key="6">
    <source>
        <dbReference type="Pfam" id="PF04542"/>
    </source>
</evidence>
<dbReference type="InterPro" id="IPR036388">
    <property type="entry name" value="WH-like_DNA-bd_sf"/>
</dbReference>
<dbReference type="NCBIfam" id="NF007214">
    <property type="entry name" value="PRK09636.1"/>
    <property type="match status" value="1"/>
</dbReference>
<keyword evidence="9" id="KW-1185">Reference proteome</keyword>
<dbReference type="GO" id="GO:0016987">
    <property type="term" value="F:sigma factor activity"/>
    <property type="evidence" value="ECO:0007669"/>
    <property type="project" value="UniProtKB-KW"/>
</dbReference>
<evidence type="ECO:0000313" key="9">
    <source>
        <dbReference type="Proteomes" id="UP000617531"/>
    </source>
</evidence>
<dbReference type="GO" id="GO:0006352">
    <property type="term" value="P:DNA-templated transcription initiation"/>
    <property type="evidence" value="ECO:0007669"/>
    <property type="project" value="InterPro"/>
</dbReference>
<reference evidence="8" key="1">
    <citation type="journal article" date="2014" name="Int. J. Syst. Evol. Microbiol.">
        <title>Complete genome sequence of Corynebacterium casei LMG S-19264T (=DSM 44701T), isolated from a smear-ripened cheese.</title>
        <authorList>
            <consortium name="US DOE Joint Genome Institute (JGI-PGF)"/>
            <person name="Walter F."/>
            <person name="Albersmeier A."/>
            <person name="Kalinowski J."/>
            <person name="Ruckert C."/>
        </authorList>
    </citation>
    <scope>NUCLEOTIDE SEQUENCE</scope>
    <source>
        <strain evidence="8">CGMCC 1.16548</strain>
    </source>
</reference>
<evidence type="ECO:0000256" key="4">
    <source>
        <dbReference type="ARBA" id="ARBA00023082"/>
    </source>
</evidence>
<proteinExistence type="inferred from homology"/>
<dbReference type="AlphaFoldDB" id="A0A8J3GT43"/>
<dbReference type="InterPro" id="IPR052704">
    <property type="entry name" value="ECF_Sigma-70_Domain"/>
</dbReference>
<feature type="domain" description="RNA polymerase sigma-70 region 2" evidence="6">
    <location>
        <begin position="13"/>
        <end position="76"/>
    </location>
</feature>
<evidence type="ECO:0000256" key="2">
    <source>
        <dbReference type="ARBA" id="ARBA00011344"/>
    </source>
</evidence>
<dbReference type="InterPro" id="IPR013324">
    <property type="entry name" value="RNA_pol_sigma_r3/r4-like"/>
</dbReference>
<evidence type="ECO:0000256" key="1">
    <source>
        <dbReference type="ARBA" id="ARBA00010641"/>
    </source>
</evidence>
<dbReference type="Pfam" id="PF04542">
    <property type="entry name" value="Sigma70_r2"/>
    <property type="match status" value="1"/>
</dbReference>
<dbReference type="InterPro" id="IPR014303">
    <property type="entry name" value="RNA_pol_sigma-70_ECF"/>
</dbReference>
<dbReference type="Gene3D" id="1.10.1740.10">
    <property type="match status" value="1"/>
</dbReference>
<dbReference type="EMBL" id="BNAI01000011">
    <property type="protein sequence ID" value="GHF26213.1"/>
    <property type="molecule type" value="Genomic_DNA"/>
</dbReference>
<dbReference type="Pfam" id="PF08281">
    <property type="entry name" value="Sigma70_r4_2"/>
    <property type="match status" value="1"/>
</dbReference>
<dbReference type="Proteomes" id="UP000617531">
    <property type="component" value="Unassembled WGS sequence"/>
</dbReference>
<evidence type="ECO:0000313" key="8">
    <source>
        <dbReference type="EMBL" id="GHF26213.1"/>
    </source>
</evidence>
<dbReference type="SUPFAM" id="SSF54427">
    <property type="entry name" value="NTF2-like"/>
    <property type="match status" value="1"/>
</dbReference>
<name>A0A8J3GT43_9MICO</name>
<dbReference type="SUPFAM" id="SSF88659">
    <property type="entry name" value="Sigma3 and sigma4 domains of RNA polymerase sigma factors"/>
    <property type="match status" value="1"/>
</dbReference>
<evidence type="ECO:0000259" key="7">
    <source>
        <dbReference type="Pfam" id="PF08281"/>
    </source>
</evidence>
<dbReference type="PANTHER" id="PTHR30173:SF36">
    <property type="entry name" value="ECF RNA POLYMERASE SIGMA FACTOR SIGJ"/>
    <property type="match status" value="1"/>
</dbReference>
<comment type="caution">
    <text evidence="8">The sequence shown here is derived from an EMBL/GenBank/DDBJ whole genome shotgun (WGS) entry which is preliminary data.</text>
</comment>